<name>A0A452XPF1_AEGTS</name>
<dbReference type="Gene3D" id="3.30.420.10">
    <property type="entry name" value="Ribonuclease H-like superfamily/Ribonuclease H"/>
    <property type="match status" value="1"/>
</dbReference>
<reference evidence="1" key="3">
    <citation type="journal article" date="2017" name="Nature">
        <title>Genome sequence of the progenitor of the wheat D genome Aegilops tauschii.</title>
        <authorList>
            <person name="Luo M.C."/>
            <person name="Gu Y.Q."/>
            <person name="Puiu D."/>
            <person name="Wang H."/>
            <person name="Twardziok S.O."/>
            <person name="Deal K.R."/>
            <person name="Huo N."/>
            <person name="Zhu T."/>
            <person name="Wang L."/>
            <person name="Wang Y."/>
            <person name="McGuire P.E."/>
            <person name="Liu S."/>
            <person name="Long H."/>
            <person name="Ramasamy R.K."/>
            <person name="Rodriguez J.C."/>
            <person name="Van S.L."/>
            <person name="Yuan L."/>
            <person name="Wang Z."/>
            <person name="Xia Z."/>
            <person name="Xiao L."/>
            <person name="Anderson O.D."/>
            <person name="Ouyang S."/>
            <person name="Liang Y."/>
            <person name="Zimin A.V."/>
            <person name="Pertea G."/>
            <person name="Qi P."/>
            <person name="Bennetzen J.L."/>
            <person name="Dai X."/>
            <person name="Dawson M.W."/>
            <person name="Muller H.G."/>
            <person name="Kugler K."/>
            <person name="Rivarola-Duarte L."/>
            <person name="Spannagl M."/>
            <person name="Mayer K.F.X."/>
            <person name="Lu F.H."/>
            <person name="Bevan M.W."/>
            <person name="Leroy P."/>
            <person name="Li P."/>
            <person name="You F.M."/>
            <person name="Sun Q."/>
            <person name="Liu Z."/>
            <person name="Lyons E."/>
            <person name="Wicker T."/>
            <person name="Salzberg S.L."/>
            <person name="Devos K.M."/>
            <person name="Dvorak J."/>
        </authorList>
    </citation>
    <scope>NUCLEOTIDE SEQUENCE [LARGE SCALE GENOMIC DNA]</scope>
    <source>
        <strain evidence="1">cv. AL8/78</strain>
    </source>
</reference>
<dbReference type="PANTHER" id="PTHR42648:SF28">
    <property type="entry name" value="TRANSPOSON-ENCODED PROTEIN WITH RIBONUCLEASE H-LIKE AND RETROVIRUS ZINC FINGER-LIKE DOMAINS"/>
    <property type="match status" value="1"/>
</dbReference>
<dbReference type="SUPFAM" id="SSF53098">
    <property type="entry name" value="Ribonuclease H-like"/>
    <property type="match status" value="1"/>
</dbReference>
<evidence type="ECO:0000313" key="2">
    <source>
        <dbReference type="Proteomes" id="UP000015105"/>
    </source>
</evidence>
<dbReference type="AlphaFoldDB" id="A0A452XPF1"/>
<proteinExistence type="predicted"/>
<keyword evidence="2" id="KW-1185">Reference proteome</keyword>
<evidence type="ECO:0008006" key="3">
    <source>
        <dbReference type="Google" id="ProtNLM"/>
    </source>
</evidence>
<organism evidence="1 2">
    <name type="scientific">Aegilops tauschii subsp. strangulata</name>
    <name type="common">Goatgrass</name>
    <dbReference type="NCBI Taxonomy" id="200361"/>
    <lineage>
        <taxon>Eukaryota</taxon>
        <taxon>Viridiplantae</taxon>
        <taxon>Streptophyta</taxon>
        <taxon>Embryophyta</taxon>
        <taxon>Tracheophyta</taxon>
        <taxon>Spermatophyta</taxon>
        <taxon>Magnoliopsida</taxon>
        <taxon>Liliopsida</taxon>
        <taxon>Poales</taxon>
        <taxon>Poaceae</taxon>
        <taxon>BOP clade</taxon>
        <taxon>Pooideae</taxon>
        <taxon>Triticodae</taxon>
        <taxon>Triticeae</taxon>
        <taxon>Triticinae</taxon>
        <taxon>Aegilops</taxon>
    </lineage>
</organism>
<dbReference type="PANTHER" id="PTHR42648">
    <property type="entry name" value="TRANSPOSASE, PUTATIVE-RELATED"/>
    <property type="match status" value="1"/>
</dbReference>
<dbReference type="Proteomes" id="UP000015105">
    <property type="component" value="Chromosome 1D"/>
</dbReference>
<evidence type="ECO:0000313" key="1">
    <source>
        <dbReference type="EnsemblPlants" id="AET1Gv20094500.1"/>
    </source>
</evidence>
<reference evidence="2" key="2">
    <citation type="journal article" date="2017" name="Nat. Plants">
        <title>The Aegilops tauschii genome reveals multiple impacts of transposons.</title>
        <authorList>
            <person name="Zhao G."/>
            <person name="Zou C."/>
            <person name="Li K."/>
            <person name="Wang K."/>
            <person name="Li T."/>
            <person name="Gao L."/>
            <person name="Zhang X."/>
            <person name="Wang H."/>
            <person name="Yang Z."/>
            <person name="Liu X."/>
            <person name="Jiang W."/>
            <person name="Mao L."/>
            <person name="Kong X."/>
            <person name="Jiao Y."/>
            <person name="Jia J."/>
        </authorList>
    </citation>
    <scope>NUCLEOTIDE SEQUENCE [LARGE SCALE GENOMIC DNA]</scope>
    <source>
        <strain evidence="2">cv. AL8/78</strain>
    </source>
</reference>
<dbReference type="Gramene" id="AET1Gv20094500.1">
    <property type="protein sequence ID" value="AET1Gv20094500.1"/>
    <property type="gene ID" value="AET1Gv20094500"/>
</dbReference>
<dbReference type="EnsemblPlants" id="AET1Gv20094500.1">
    <property type="protein sequence ID" value="AET1Gv20094500.1"/>
    <property type="gene ID" value="AET1Gv20094500"/>
</dbReference>
<reference evidence="1" key="4">
    <citation type="submission" date="2019-03" db="UniProtKB">
        <authorList>
            <consortium name="EnsemblPlants"/>
        </authorList>
    </citation>
    <scope>IDENTIFICATION</scope>
</reference>
<dbReference type="GO" id="GO:0003676">
    <property type="term" value="F:nucleic acid binding"/>
    <property type="evidence" value="ECO:0007669"/>
    <property type="project" value="InterPro"/>
</dbReference>
<protein>
    <recommendedName>
        <fullName evidence="3">Integrase catalytic domain-containing protein</fullName>
    </recommendedName>
</protein>
<dbReference type="InterPro" id="IPR012337">
    <property type="entry name" value="RNaseH-like_sf"/>
</dbReference>
<dbReference type="STRING" id="200361.A0A452XPF1"/>
<sequence>RNLLSTHGTIFRLTCAYTSQQNGRAERILRTLNDCVRTLLFHAYMPPRFWPDALATATLLINLRPCRS</sequence>
<dbReference type="InterPro" id="IPR036397">
    <property type="entry name" value="RNaseH_sf"/>
</dbReference>
<accession>A0A452XPF1</accession>
<reference evidence="2" key="1">
    <citation type="journal article" date="2014" name="Science">
        <title>Ancient hybridizations among the ancestral genomes of bread wheat.</title>
        <authorList>
            <consortium name="International Wheat Genome Sequencing Consortium,"/>
            <person name="Marcussen T."/>
            <person name="Sandve S.R."/>
            <person name="Heier L."/>
            <person name="Spannagl M."/>
            <person name="Pfeifer M."/>
            <person name="Jakobsen K.S."/>
            <person name="Wulff B.B."/>
            <person name="Steuernagel B."/>
            <person name="Mayer K.F."/>
            <person name="Olsen O.A."/>
        </authorList>
    </citation>
    <scope>NUCLEOTIDE SEQUENCE [LARGE SCALE GENOMIC DNA]</scope>
    <source>
        <strain evidence="2">cv. AL8/78</strain>
    </source>
</reference>
<dbReference type="InterPro" id="IPR039537">
    <property type="entry name" value="Retrotran_Ty1/copia-like"/>
</dbReference>
<reference evidence="1" key="5">
    <citation type="journal article" date="2021" name="G3 (Bethesda)">
        <title>Aegilops tauschii genome assembly Aet v5.0 features greater sequence contiguity and improved annotation.</title>
        <authorList>
            <person name="Wang L."/>
            <person name="Zhu T."/>
            <person name="Rodriguez J.C."/>
            <person name="Deal K.R."/>
            <person name="Dubcovsky J."/>
            <person name="McGuire P.E."/>
            <person name="Lux T."/>
            <person name="Spannagl M."/>
            <person name="Mayer K.F.X."/>
            <person name="Baldrich P."/>
            <person name="Meyers B.C."/>
            <person name="Huo N."/>
            <person name="Gu Y.Q."/>
            <person name="Zhou H."/>
            <person name="Devos K.M."/>
            <person name="Bennetzen J.L."/>
            <person name="Unver T."/>
            <person name="Budak H."/>
            <person name="Gulick P.J."/>
            <person name="Galiba G."/>
            <person name="Kalapos B."/>
            <person name="Nelson D.R."/>
            <person name="Li P."/>
            <person name="You F.M."/>
            <person name="Luo M.C."/>
            <person name="Dvorak J."/>
        </authorList>
    </citation>
    <scope>NUCLEOTIDE SEQUENCE [LARGE SCALE GENOMIC DNA]</scope>
    <source>
        <strain evidence="1">cv. AL8/78</strain>
    </source>
</reference>